<sequence>MLSQKNILTVKSCGARKTSVVKPMLICHASKNQAPKVESLQGVRQSVLDSIEKARTSYLLNDTNLDLPNKRKGKVRDTYDKGDRIVVVTTDRQSAFDRHLASIPFKGQVLNQTSAWWFSASRHIVPNALVAVPDPNVSVMRKCKVFPVEVVCRGFLTGSTDTSLWTHYKAGSREYCGNHFPNGMVKNQRLAQNVLTPTTKSEDHDVPISPQDIVKQGLMTQSEWDEVASYALKLFEFGQKEALARGLLLVDTKYEFGRGSDGKIYVIDEVHTPDSSRYWLAESYEARLAAGKEPQNIDKEFLRLWFRSVCDPYKDAVLPEAPAELVAELSKRYVHLYERITGKDFQTPQLEMPLQDRMTKNVAEYFKKNPTL</sequence>
<keyword evidence="4" id="KW-0436">Ligase</keyword>
<dbReference type="UniPathway" id="UPA00074">
    <property type="reaction ID" value="UER00131"/>
</dbReference>
<evidence type="ECO:0000256" key="10">
    <source>
        <dbReference type="ARBA" id="ARBA00073447"/>
    </source>
</evidence>
<protein>
    <recommendedName>
        <fullName evidence="10">Phosphoribosylaminoimidazole-succinocarboxamide synthase, chloroplastic</fullName>
        <ecNumber evidence="3">6.3.2.6</ecNumber>
    </recommendedName>
    <alternativeName>
        <fullName evidence="8">SAICAR synthetase</fullName>
    </alternativeName>
</protein>
<comment type="similarity">
    <text evidence="2">Belongs to the SAICAR synthetase family.</text>
</comment>
<dbReference type="InterPro" id="IPR018236">
    <property type="entry name" value="SAICAR_synthetase_CS"/>
</dbReference>
<dbReference type="EC" id="6.3.2.6" evidence="3"/>
<dbReference type="FunFam" id="3.30.470.20:FF:000015">
    <property type="entry name" value="Phosphoribosylaminoimidazole-succinocarboxamide synthase"/>
    <property type="match status" value="1"/>
</dbReference>
<dbReference type="PANTHER" id="PTHR43700:SF1">
    <property type="entry name" value="PHOSPHORIBOSYLAMINOIMIDAZOLE-SUCCINOCARBOXAMIDE SYNTHASE"/>
    <property type="match status" value="1"/>
</dbReference>
<keyword evidence="6" id="KW-0658">Purine biosynthesis</keyword>
<dbReference type="NCBIfam" id="NF009251">
    <property type="entry name" value="PRK12607.1"/>
    <property type="match status" value="1"/>
</dbReference>
<dbReference type="Gene3D" id="3.30.470.20">
    <property type="entry name" value="ATP-grasp fold, B domain"/>
    <property type="match status" value="1"/>
</dbReference>
<evidence type="ECO:0000313" key="12">
    <source>
        <dbReference type="EMBL" id="CAD8771227.1"/>
    </source>
</evidence>
<keyword evidence="7" id="KW-0067">ATP-binding</keyword>
<evidence type="ECO:0000256" key="9">
    <source>
        <dbReference type="ARBA" id="ARBA00048475"/>
    </source>
</evidence>
<dbReference type="PANTHER" id="PTHR43700">
    <property type="entry name" value="PHOSPHORIBOSYLAMINOIMIDAZOLE-SUCCINOCARBOXAMIDE SYNTHASE"/>
    <property type="match status" value="1"/>
</dbReference>
<gene>
    <name evidence="12" type="ORF">PPAR00522_LOCUS7630</name>
</gene>
<dbReference type="EMBL" id="HBFM01012139">
    <property type="protein sequence ID" value="CAD8771227.1"/>
    <property type="molecule type" value="Transcribed_RNA"/>
</dbReference>
<dbReference type="FunFam" id="3.30.200.20:FF:000199">
    <property type="entry name" value="Phosphoribosylaminoimidazole-succinocarboxamide synthase"/>
    <property type="match status" value="1"/>
</dbReference>
<dbReference type="GO" id="GO:0005524">
    <property type="term" value="F:ATP binding"/>
    <property type="evidence" value="ECO:0007669"/>
    <property type="project" value="UniProtKB-KW"/>
</dbReference>
<comment type="catalytic activity">
    <reaction evidence="9">
        <text>5-amino-1-(5-phospho-D-ribosyl)imidazole-4-carboxylate + L-aspartate + ATP = (2S)-2-[5-amino-1-(5-phospho-beta-D-ribosyl)imidazole-4-carboxamido]succinate + ADP + phosphate + 2 H(+)</text>
        <dbReference type="Rhea" id="RHEA:22628"/>
        <dbReference type="ChEBI" id="CHEBI:15378"/>
        <dbReference type="ChEBI" id="CHEBI:29991"/>
        <dbReference type="ChEBI" id="CHEBI:30616"/>
        <dbReference type="ChEBI" id="CHEBI:43474"/>
        <dbReference type="ChEBI" id="CHEBI:58443"/>
        <dbReference type="ChEBI" id="CHEBI:77657"/>
        <dbReference type="ChEBI" id="CHEBI:456216"/>
        <dbReference type="EC" id="6.3.2.6"/>
    </reaction>
</comment>
<evidence type="ECO:0000256" key="1">
    <source>
        <dbReference type="ARBA" id="ARBA00004672"/>
    </source>
</evidence>
<dbReference type="CDD" id="cd01414">
    <property type="entry name" value="SAICAR_synt_Sc"/>
    <property type="match status" value="1"/>
</dbReference>
<name>A0A7S0UT39_9CHLO</name>
<dbReference type="AlphaFoldDB" id="A0A7S0UT39"/>
<dbReference type="Gene3D" id="3.30.200.20">
    <property type="entry name" value="Phosphorylase Kinase, domain 1"/>
    <property type="match status" value="1"/>
</dbReference>
<comment type="pathway">
    <text evidence="1">Purine metabolism; IMP biosynthesis via de novo pathway; 5-amino-1-(5-phospho-D-ribosyl)imidazole-4-carboxamide from 5-amino-1-(5-phospho-D-ribosyl)imidazole-4-carboxylate: step 1/2.</text>
</comment>
<dbReference type="Pfam" id="PF01259">
    <property type="entry name" value="SAICAR_synt"/>
    <property type="match status" value="1"/>
</dbReference>
<dbReference type="InterPro" id="IPR028923">
    <property type="entry name" value="SAICAR_synt/ADE2_N"/>
</dbReference>
<dbReference type="GO" id="GO:0004639">
    <property type="term" value="F:phosphoribosylaminoimidazolesuccinocarboxamide synthase activity"/>
    <property type="evidence" value="ECO:0007669"/>
    <property type="project" value="UniProtKB-EC"/>
</dbReference>
<feature type="domain" description="SAICAR synthetase/ADE2 N-terminal" evidence="11">
    <location>
        <begin position="71"/>
        <end position="316"/>
    </location>
</feature>
<evidence type="ECO:0000256" key="5">
    <source>
        <dbReference type="ARBA" id="ARBA00022741"/>
    </source>
</evidence>
<evidence type="ECO:0000259" key="11">
    <source>
        <dbReference type="Pfam" id="PF01259"/>
    </source>
</evidence>
<dbReference type="GO" id="GO:0006189">
    <property type="term" value="P:'de novo' IMP biosynthetic process"/>
    <property type="evidence" value="ECO:0007669"/>
    <property type="project" value="UniProtKB-UniPathway"/>
</dbReference>
<evidence type="ECO:0000256" key="4">
    <source>
        <dbReference type="ARBA" id="ARBA00022598"/>
    </source>
</evidence>
<organism evidence="12">
    <name type="scientific">Polytomella parva</name>
    <dbReference type="NCBI Taxonomy" id="51329"/>
    <lineage>
        <taxon>Eukaryota</taxon>
        <taxon>Viridiplantae</taxon>
        <taxon>Chlorophyta</taxon>
        <taxon>core chlorophytes</taxon>
        <taxon>Chlorophyceae</taxon>
        <taxon>CS clade</taxon>
        <taxon>Chlamydomonadales</taxon>
        <taxon>Chlamydomonadaceae</taxon>
        <taxon>Polytomella</taxon>
    </lineage>
</organism>
<dbReference type="PROSITE" id="PS01057">
    <property type="entry name" value="SAICAR_SYNTHETASE_1"/>
    <property type="match status" value="1"/>
</dbReference>
<dbReference type="PROSITE" id="PS01058">
    <property type="entry name" value="SAICAR_SYNTHETASE_2"/>
    <property type="match status" value="1"/>
</dbReference>
<evidence type="ECO:0000256" key="2">
    <source>
        <dbReference type="ARBA" id="ARBA00010190"/>
    </source>
</evidence>
<proteinExistence type="inferred from homology"/>
<evidence type="ECO:0000256" key="3">
    <source>
        <dbReference type="ARBA" id="ARBA00012217"/>
    </source>
</evidence>
<reference evidence="12" key="1">
    <citation type="submission" date="2021-01" db="EMBL/GenBank/DDBJ databases">
        <authorList>
            <person name="Corre E."/>
            <person name="Pelletier E."/>
            <person name="Niang G."/>
            <person name="Scheremetjew M."/>
            <person name="Finn R."/>
            <person name="Kale V."/>
            <person name="Holt S."/>
            <person name="Cochrane G."/>
            <person name="Meng A."/>
            <person name="Brown T."/>
            <person name="Cohen L."/>
        </authorList>
    </citation>
    <scope>NUCLEOTIDE SEQUENCE</scope>
    <source>
        <strain evidence="12">SAG 63-3</strain>
    </source>
</reference>
<evidence type="ECO:0000256" key="6">
    <source>
        <dbReference type="ARBA" id="ARBA00022755"/>
    </source>
</evidence>
<evidence type="ECO:0000256" key="8">
    <source>
        <dbReference type="ARBA" id="ARBA00030409"/>
    </source>
</evidence>
<evidence type="ECO:0000256" key="7">
    <source>
        <dbReference type="ARBA" id="ARBA00022840"/>
    </source>
</evidence>
<accession>A0A7S0UT39</accession>
<keyword evidence="5" id="KW-0547">Nucleotide-binding</keyword>
<dbReference type="GO" id="GO:0009570">
    <property type="term" value="C:chloroplast stroma"/>
    <property type="evidence" value="ECO:0007669"/>
    <property type="project" value="TreeGrafter"/>
</dbReference>
<dbReference type="HAMAP" id="MF_00137">
    <property type="entry name" value="SAICAR_synth"/>
    <property type="match status" value="1"/>
</dbReference>
<dbReference type="SUPFAM" id="SSF56104">
    <property type="entry name" value="SAICAR synthase-like"/>
    <property type="match status" value="1"/>
</dbReference>